<dbReference type="AlphaFoldDB" id="A0A8K0MHF3"/>
<dbReference type="OrthoDB" id="1069523at2759"/>
<keyword evidence="3" id="KW-0560">Oxidoreductase</keyword>
<evidence type="ECO:0000256" key="4">
    <source>
        <dbReference type="ARBA" id="ARBA00023004"/>
    </source>
</evidence>
<evidence type="ECO:0000256" key="1">
    <source>
        <dbReference type="ARBA" id="ARBA00006787"/>
    </source>
</evidence>
<evidence type="ECO:0000256" key="3">
    <source>
        <dbReference type="ARBA" id="ARBA00022964"/>
    </source>
</evidence>
<dbReference type="Pfam" id="PF03055">
    <property type="entry name" value="RPE65"/>
    <property type="match status" value="1"/>
</dbReference>
<feature type="binding site" evidence="5">
    <location>
        <position position="541"/>
    </location>
    <ligand>
        <name>Fe cation</name>
        <dbReference type="ChEBI" id="CHEBI:24875"/>
        <note>catalytic</note>
    </ligand>
</feature>
<dbReference type="Proteomes" id="UP000796880">
    <property type="component" value="Unassembled WGS sequence"/>
</dbReference>
<keyword evidence="3" id="KW-0223">Dioxygenase</keyword>
<accession>A0A8K0MHF3</accession>
<dbReference type="GO" id="GO:0009570">
    <property type="term" value="C:chloroplast stroma"/>
    <property type="evidence" value="ECO:0007669"/>
    <property type="project" value="TreeGrafter"/>
</dbReference>
<sequence length="553" mass="61829">MIKSAFTTMLDAFVDSVFEFVDQPLLSSQSNFAPVDELGGAVVITSIEGEIPDNFPEGAYIRNGPNPLFGGLKSTQSVFGRSSHVWIEGEGMLHALYFSKDSDSKWIVQYDNKYVETETFKLEKQRNKPSFLPAIEGDSPAILSAYLLNLLRFGKVNKYISNTNVFEHSGKFYSIAENHIPQEIDILTLKTLGNWDVPGAWNRPFTSHPKRSPGTGELVVIGVDAIKPFTKLGIISADGKELIHEVDLELNRCSLCHEVGITQRYNVILDFPLTIDIKRLVSGGPLIKYNKEGHARIGIMPRFGDASSICWFEVLPNCTFHILNCFEDEDEVVVWGCRALESIIPGPDMGLNKFEWFSRGLKPLGGLNSTEGNAETPERDGFLFSRCYEWRLNMRTGQGRERNLTGTEFSMDFPMINGNFTGLKNRFGYTQVLDSTASSISGMLKLGGLAKLHFEEPDISARESEEVIKVEYNMFEKNTFCSGAAFVSKEGGVEEDDGWIITFVHHEDTDISQVYVIDTKKFSSKPVAKVTLPRRVPYGFHGAFVPISSRTQN</sequence>
<proteinExistence type="inferred from homology"/>
<dbReference type="PANTHER" id="PTHR10543">
    <property type="entry name" value="BETA-CAROTENE DIOXYGENASE"/>
    <property type="match status" value="1"/>
</dbReference>
<dbReference type="InterPro" id="IPR004294">
    <property type="entry name" value="Carotenoid_Oase"/>
</dbReference>
<evidence type="ECO:0000256" key="5">
    <source>
        <dbReference type="PIRSR" id="PIRSR604294-1"/>
    </source>
</evidence>
<comment type="caution">
    <text evidence="6">The sequence shown here is derived from an EMBL/GenBank/DDBJ whole genome shotgun (WGS) entry which is preliminary data.</text>
</comment>
<protein>
    <recommendedName>
        <fullName evidence="8">Carotenoid cleavage dioxygenase</fullName>
    </recommendedName>
</protein>
<feature type="binding site" evidence="5">
    <location>
        <position position="321"/>
    </location>
    <ligand>
        <name>Fe cation</name>
        <dbReference type="ChEBI" id="CHEBI:24875"/>
        <note>catalytic</note>
    </ligand>
</feature>
<dbReference type="PANTHER" id="PTHR10543:SF142">
    <property type="entry name" value="OS06G0162550 PROTEIN"/>
    <property type="match status" value="1"/>
</dbReference>
<keyword evidence="7" id="KW-1185">Reference proteome</keyword>
<comment type="similarity">
    <text evidence="1">Belongs to the carotenoid oxygenase family.</text>
</comment>
<feature type="binding site" evidence="5">
    <location>
        <position position="208"/>
    </location>
    <ligand>
        <name>Fe cation</name>
        <dbReference type="ChEBI" id="CHEBI:24875"/>
        <note>catalytic</note>
    </ligand>
</feature>
<keyword evidence="2 5" id="KW-0479">Metal-binding</keyword>
<evidence type="ECO:0000256" key="2">
    <source>
        <dbReference type="ARBA" id="ARBA00022723"/>
    </source>
</evidence>
<dbReference type="GO" id="GO:0010436">
    <property type="term" value="F:carotenoid dioxygenase activity"/>
    <property type="evidence" value="ECO:0007669"/>
    <property type="project" value="TreeGrafter"/>
</dbReference>
<dbReference type="GO" id="GO:0046872">
    <property type="term" value="F:metal ion binding"/>
    <property type="evidence" value="ECO:0007669"/>
    <property type="project" value="UniProtKB-KW"/>
</dbReference>
<reference evidence="6" key="1">
    <citation type="submission" date="2020-03" db="EMBL/GenBank/DDBJ databases">
        <title>A high-quality chromosome-level genome assembly of a woody plant with both climbing and erect habits, Rhamnella rubrinervis.</title>
        <authorList>
            <person name="Lu Z."/>
            <person name="Yang Y."/>
            <person name="Zhu X."/>
            <person name="Sun Y."/>
        </authorList>
    </citation>
    <scope>NUCLEOTIDE SEQUENCE</scope>
    <source>
        <strain evidence="6">BYM</strain>
        <tissue evidence="6">Leaf</tissue>
    </source>
</reference>
<evidence type="ECO:0000313" key="7">
    <source>
        <dbReference type="Proteomes" id="UP000796880"/>
    </source>
</evidence>
<dbReference type="EMBL" id="VOIH02000005">
    <property type="protein sequence ID" value="KAF3446046.1"/>
    <property type="molecule type" value="Genomic_DNA"/>
</dbReference>
<organism evidence="6 7">
    <name type="scientific">Rhamnella rubrinervis</name>
    <dbReference type="NCBI Taxonomy" id="2594499"/>
    <lineage>
        <taxon>Eukaryota</taxon>
        <taxon>Viridiplantae</taxon>
        <taxon>Streptophyta</taxon>
        <taxon>Embryophyta</taxon>
        <taxon>Tracheophyta</taxon>
        <taxon>Spermatophyta</taxon>
        <taxon>Magnoliopsida</taxon>
        <taxon>eudicotyledons</taxon>
        <taxon>Gunneridae</taxon>
        <taxon>Pentapetalae</taxon>
        <taxon>rosids</taxon>
        <taxon>fabids</taxon>
        <taxon>Rosales</taxon>
        <taxon>Rhamnaceae</taxon>
        <taxon>rhamnoid group</taxon>
        <taxon>Rhamneae</taxon>
        <taxon>Rhamnella</taxon>
    </lineage>
</organism>
<evidence type="ECO:0008006" key="8">
    <source>
        <dbReference type="Google" id="ProtNLM"/>
    </source>
</evidence>
<keyword evidence="4 5" id="KW-0408">Iron</keyword>
<feature type="binding site" evidence="5">
    <location>
        <position position="257"/>
    </location>
    <ligand>
        <name>Fe cation</name>
        <dbReference type="ChEBI" id="CHEBI:24875"/>
        <note>catalytic</note>
    </ligand>
</feature>
<name>A0A8K0MHF3_9ROSA</name>
<comment type="cofactor">
    <cofactor evidence="5">
        <name>Fe(2+)</name>
        <dbReference type="ChEBI" id="CHEBI:29033"/>
    </cofactor>
    <text evidence="5">Binds 1 Fe(2+) ion per subunit.</text>
</comment>
<gene>
    <name evidence="6" type="ORF">FNV43_RR11224</name>
</gene>
<dbReference type="GO" id="GO:0016121">
    <property type="term" value="P:carotene catabolic process"/>
    <property type="evidence" value="ECO:0007669"/>
    <property type="project" value="TreeGrafter"/>
</dbReference>
<evidence type="ECO:0000313" key="6">
    <source>
        <dbReference type="EMBL" id="KAF3446046.1"/>
    </source>
</evidence>